<accession>A0A1G2N013</accession>
<proteinExistence type="predicted"/>
<dbReference type="Pfam" id="PF01467">
    <property type="entry name" value="CTP_transf_like"/>
    <property type="match status" value="1"/>
</dbReference>
<dbReference type="PANTHER" id="PTHR43793">
    <property type="entry name" value="FAD SYNTHASE"/>
    <property type="match status" value="1"/>
</dbReference>
<evidence type="ECO:0000313" key="5">
    <source>
        <dbReference type="Proteomes" id="UP000178089"/>
    </source>
</evidence>
<dbReference type="SUPFAM" id="SSF52374">
    <property type="entry name" value="Nucleotidylyl transferase"/>
    <property type="match status" value="1"/>
</dbReference>
<name>A0A1G2N013_9BACT</name>
<reference evidence="4 5" key="1">
    <citation type="journal article" date="2016" name="Nat. Commun.">
        <title>Thousands of microbial genomes shed light on interconnected biogeochemical processes in an aquifer system.</title>
        <authorList>
            <person name="Anantharaman K."/>
            <person name="Brown C.T."/>
            <person name="Hug L.A."/>
            <person name="Sharon I."/>
            <person name="Castelle C.J."/>
            <person name="Probst A.J."/>
            <person name="Thomas B.C."/>
            <person name="Singh A."/>
            <person name="Wilkins M.J."/>
            <person name="Karaoz U."/>
            <person name="Brodie E.L."/>
            <person name="Williams K.H."/>
            <person name="Hubbard S.S."/>
            <person name="Banfield J.F."/>
        </authorList>
    </citation>
    <scope>NUCLEOTIDE SEQUENCE [LARGE SCALE GENOMIC DNA]</scope>
</reference>
<keyword evidence="1" id="KW-0808">Transferase</keyword>
<dbReference type="STRING" id="1802315.A3F51_00365"/>
<protein>
    <recommendedName>
        <fullName evidence="3">Cytidyltransferase-like domain-containing protein</fullName>
    </recommendedName>
</protein>
<dbReference type="EMBL" id="MHRT01000004">
    <property type="protein sequence ID" value="OHA29477.1"/>
    <property type="molecule type" value="Genomic_DNA"/>
</dbReference>
<organism evidence="4 5">
    <name type="scientific">Candidatus Taylorbacteria bacterium RIFCSPHIGHO2_12_FULL_45_16</name>
    <dbReference type="NCBI Taxonomy" id="1802315"/>
    <lineage>
        <taxon>Bacteria</taxon>
        <taxon>Candidatus Tayloriibacteriota</taxon>
    </lineage>
</organism>
<dbReference type="Gene3D" id="3.40.50.620">
    <property type="entry name" value="HUPs"/>
    <property type="match status" value="1"/>
</dbReference>
<keyword evidence="2" id="KW-0548">Nucleotidyltransferase</keyword>
<evidence type="ECO:0000313" key="4">
    <source>
        <dbReference type="EMBL" id="OHA29477.1"/>
    </source>
</evidence>
<evidence type="ECO:0000259" key="3">
    <source>
        <dbReference type="Pfam" id="PF01467"/>
    </source>
</evidence>
<comment type="caution">
    <text evidence="4">The sequence shown here is derived from an EMBL/GenBank/DDBJ whole genome shotgun (WGS) entry which is preliminary data.</text>
</comment>
<evidence type="ECO:0000256" key="1">
    <source>
        <dbReference type="ARBA" id="ARBA00022679"/>
    </source>
</evidence>
<dbReference type="PANTHER" id="PTHR43793:SF1">
    <property type="entry name" value="FAD SYNTHASE"/>
    <property type="match status" value="1"/>
</dbReference>
<dbReference type="Proteomes" id="UP000178089">
    <property type="component" value="Unassembled WGS sequence"/>
</dbReference>
<feature type="domain" description="Cytidyltransferase-like" evidence="3">
    <location>
        <begin position="29"/>
        <end position="164"/>
    </location>
</feature>
<dbReference type="InterPro" id="IPR050385">
    <property type="entry name" value="Archaeal_FAD_synthase"/>
</dbReference>
<dbReference type="InterPro" id="IPR014729">
    <property type="entry name" value="Rossmann-like_a/b/a_fold"/>
</dbReference>
<dbReference type="GO" id="GO:0016779">
    <property type="term" value="F:nucleotidyltransferase activity"/>
    <property type="evidence" value="ECO:0007669"/>
    <property type="project" value="UniProtKB-KW"/>
</dbReference>
<gene>
    <name evidence="4" type="ORF">A3F51_00365</name>
</gene>
<dbReference type="AlphaFoldDB" id="A0A1G2N013"/>
<dbReference type="InterPro" id="IPR004821">
    <property type="entry name" value="Cyt_trans-like"/>
</dbReference>
<sequence>MTTDHKIVTYAGLHRKLSRIRKGKTVVVVTGTFDLLHAGHLMFFNQAKKQGDILIVGIGSDRTIRMHAKGKGRPILPHTLRARLVAGFEVVDFVVILDEDIVDKMGGRVFLKSLKADKWVVPFKNHNPAGDIKFAKEIGTKLVQLPRIKPNKVDFPLSTSYIIEKIKKTT</sequence>
<dbReference type="NCBIfam" id="TIGR00125">
    <property type="entry name" value="cyt_tran_rel"/>
    <property type="match status" value="1"/>
</dbReference>
<evidence type="ECO:0000256" key="2">
    <source>
        <dbReference type="ARBA" id="ARBA00022695"/>
    </source>
</evidence>